<evidence type="ECO:0000259" key="2">
    <source>
        <dbReference type="Pfam" id="PF00535"/>
    </source>
</evidence>
<dbReference type="CDD" id="cd06420">
    <property type="entry name" value="GT2_Chondriotin_Pol_N"/>
    <property type="match status" value="1"/>
</dbReference>
<evidence type="ECO:0000256" key="1">
    <source>
        <dbReference type="ARBA" id="ARBA00022679"/>
    </source>
</evidence>
<dbReference type="RefSeq" id="WP_349276417.1">
    <property type="nucleotide sequence ID" value="NZ_CBCSCU010000029.1"/>
</dbReference>
<dbReference type="InterPro" id="IPR029044">
    <property type="entry name" value="Nucleotide-diphossugar_trans"/>
</dbReference>
<protein>
    <submittedName>
        <fullName evidence="4">Glycosyltransferase family 2 protein</fullName>
    </submittedName>
</protein>
<gene>
    <name evidence="4" type="ORF">ABLV49_10800</name>
</gene>
<dbReference type="Pfam" id="PF02709">
    <property type="entry name" value="Glyco_transf_7C"/>
    <property type="match status" value="1"/>
</dbReference>
<dbReference type="Pfam" id="PF00535">
    <property type="entry name" value="Glycos_transf_2"/>
    <property type="match status" value="1"/>
</dbReference>
<feature type="domain" description="Glycosyltransferase 2-like" evidence="2">
    <location>
        <begin position="18"/>
        <end position="124"/>
    </location>
</feature>
<dbReference type="InterPro" id="IPR027791">
    <property type="entry name" value="Galactosyl_T_C"/>
</dbReference>
<reference evidence="4" key="1">
    <citation type="submission" date="2024-05" db="EMBL/GenBank/DDBJ databases">
        <authorList>
            <person name="Bunk B."/>
            <person name="Swiderski J."/>
            <person name="Sproer C."/>
            <person name="Thiel V."/>
        </authorList>
    </citation>
    <scope>NUCLEOTIDE SEQUENCE</scope>
    <source>
        <strain evidence="4">DSM 17735</strain>
    </source>
</reference>
<dbReference type="Gene3D" id="3.90.550.10">
    <property type="entry name" value="Spore Coat Polysaccharide Biosynthesis Protein SpsA, Chain A"/>
    <property type="match status" value="1"/>
</dbReference>
<name>A0AAU7LLD9_9BURK</name>
<organism evidence="4">
    <name type="scientific">Polaromonas hydrogenivorans</name>
    <dbReference type="NCBI Taxonomy" id="335476"/>
    <lineage>
        <taxon>Bacteria</taxon>
        <taxon>Pseudomonadati</taxon>
        <taxon>Pseudomonadota</taxon>
        <taxon>Betaproteobacteria</taxon>
        <taxon>Burkholderiales</taxon>
        <taxon>Comamonadaceae</taxon>
        <taxon>Polaromonas</taxon>
    </lineage>
</organism>
<dbReference type="InterPro" id="IPR050834">
    <property type="entry name" value="Glycosyltransf_2"/>
</dbReference>
<dbReference type="EMBL" id="CP157675">
    <property type="protein sequence ID" value="XBP68419.1"/>
    <property type="molecule type" value="Genomic_DNA"/>
</dbReference>
<proteinExistence type="predicted"/>
<dbReference type="PANTHER" id="PTHR43685">
    <property type="entry name" value="GLYCOSYLTRANSFERASE"/>
    <property type="match status" value="1"/>
</dbReference>
<dbReference type="SUPFAM" id="SSF53448">
    <property type="entry name" value="Nucleotide-diphospho-sugar transferases"/>
    <property type="match status" value="1"/>
</dbReference>
<sequence>MAASAAARQGAASVMKISFIVLTYNRTDALLAVLRSLSEQCNPEHEVLIADDGSRQDQVEMLFERCPAFTCPVRHVWHPDVGFTAAGARNLAAHFAKGDYLVFLDGDCIPNKSFVARHLLLAEPGFFVNGSRVLLSKTLTAEVLGSESNLPHCSAFFWLRARFRGDSNKLLHLINWPLSLFRVQQDFQWRGIRSCNFGVWRHDFVSVNGFDETFQGWGHEDADLVLRLHHLGLKRKNGFMATEVFHLWHPESKRDQESVNKNRVMARMKTNLVLAEKGLRELDTAAPLKITQLH</sequence>
<dbReference type="PANTHER" id="PTHR43685:SF3">
    <property type="entry name" value="SLR2126 PROTEIN"/>
    <property type="match status" value="1"/>
</dbReference>
<dbReference type="InterPro" id="IPR001173">
    <property type="entry name" value="Glyco_trans_2-like"/>
</dbReference>
<evidence type="ECO:0000313" key="4">
    <source>
        <dbReference type="EMBL" id="XBP68419.1"/>
    </source>
</evidence>
<keyword evidence="1" id="KW-0808">Transferase</keyword>
<dbReference type="AlphaFoldDB" id="A0AAU7LLD9"/>
<accession>A0AAU7LLD9</accession>
<dbReference type="GO" id="GO:0016740">
    <property type="term" value="F:transferase activity"/>
    <property type="evidence" value="ECO:0007669"/>
    <property type="project" value="UniProtKB-KW"/>
</dbReference>
<evidence type="ECO:0000259" key="3">
    <source>
        <dbReference type="Pfam" id="PF02709"/>
    </source>
</evidence>
<feature type="domain" description="Galactosyltransferase C-terminal" evidence="3">
    <location>
        <begin position="186"/>
        <end position="236"/>
    </location>
</feature>